<dbReference type="RefSeq" id="WP_247421198.1">
    <property type="nucleotide sequence ID" value="NZ_JALLGW010000004.1"/>
</dbReference>
<keyword evidence="2" id="KW-1185">Reference proteome</keyword>
<gene>
    <name evidence="1" type="ORF">ACFPYI_21635</name>
</gene>
<comment type="caution">
    <text evidence="1">The sequence shown here is derived from an EMBL/GenBank/DDBJ whole genome shotgun (WGS) entry which is preliminary data.</text>
</comment>
<protein>
    <recommendedName>
        <fullName evidence="3">Uracil-DNA glycosylase-like domain-containing protein</fullName>
    </recommendedName>
</protein>
<dbReference type="Gene3D" id="3.40.470.10">
    <property type="entry name" value="Uracil-DNA glycosylase-like domain"/>
    <property type="match status" value="1"/>
</dbReference>
<sequence length="229" mass="26374">MSTNRFQSLDDLYRKLRERVGDRHIHYGFGNPKEPTVMIVSYFPSHFQDVPDLVPGMSAAEYRQVCQVEQWEKIKNYDLFRSYFAKLFLPSGVTNGTWRVHSSRWLDVVYETCACKTTEPKNEIPSVVEERYLDLLEPEIRLVDPDVIVTAGEVATQSVADALLGADAPSIDKITERKYWDPGLYNTHPTMIPTVHWSAPKNNPNNLEPYNRSLANARDLLHPYFSHDD</sequence>
<dbReference type="EMBL" id="JBHSQH010000009">
    <property type="protein sequence ID" value="MFC5973933.1"/>
    <property type="molecule type" value="Genomic_DNA"/>
</dbReference>
<dbReference type="InterPro" id="IPR036895">
    <property type="entry name" value="Uracil-DNA_glycosylase-like_sf"/>
</dbReference>
<organism evidence="1 2">
    <name type="scientific">Halomarina salina</name>
    <dbReference type="NCBI Taxonomy" id="1872699"/>
    <lineage>
        <taxon>Archaea</taxon>
        <taxon>Methanobacteriati</taxon>
        <taxon>Methanobacteriota</taxon>
        <taxon>Stenosarchaea group</taxon>
        <taxon>Halobacteria</taxon>
        <taxon>Halobacteriales</taxon>
        <taxon>Natronomonadaceae</taxon>
        <taxon>Halomarina</taxon>
    </lineage>
</organism>
<reference evidence="1 2" key="1">
    <citation type="journal article" date="2019" name="Int. J. Syst. Evol. Microbiol.">
        <title>The Global Catalogue of Microorganisms (GCM) 10K type strain sequencing project: providing services to taxonomists for standard genome sequencing and annotation.</title>
        <authorList>
            <consortium name="The Broad Institute Genomics Platform"/>
            <consortium name="The Broad Institute Genome Sequencing Center for Infectious Disease"/>
            <person name="Wu L."/>
            <person name="Ma J."/>
        </authorList>
    </citation>
    <scope>NUCLEOTIDE SEQUENCE [LARGE SCALE GENOMIC DNA]</scope>
    <source>
        <strain evidence="1 2">CGMCC 1.12543</strain>
    </source>
</reference>
<accession>A0ABD5RU29</accession>
<dbReference type="AlphaFoldDB" id="A0ABD5RU29"/>
<dbReference type="Proteomes" id="UP001596099">
    <property type="component" value="Unassembled WGS sequence"/>
</dbReference>
<proteinExistence type="predicted"/>
<evidence type="ECO:0008006" key="3">
    <source>
        <dbReference type="Google" id="ProtNLM"/>
    </source>
</evidence>
<dbReference type="SUPFAM" id="SSF52141">
    <property type="entry name" value="Uracil-DNA glycosylase-like"/>
    <property type="match status" value="1"/>
</dbReference>
<evidence type="ECO:0000313" key="2">
    <source>
        <dbReference type="Proteomes" id="UP001596099"/>
    </source>
</evidence>
<evidence type="ECO:0000313" key="1">
    <source>
        <dbReference type="EMBL" id="MFC5973933.1"/>
    </source>
</evidence>
<name>A0ABD5RU29_9EURY</name>